<dbReference type="EMBL" id="MN738832">
    <property type="protein sequence ID" value="QHT38519.1"/>
    <property type="molecule type" value="Genomic_DNA"/>
</dbReference>
<evidence type="ECO:0000313" key="2">
    <source>
        <dbReference type="EMBL" id="QHT38519.1"/>
    </source>
</evidence>
<protein>
    <submittedName>
        <fullName evidence="2">Uncharacterized protein</fullName>
    </submittedName>
</protein>
<feature type="compositionally biased region" description="Basic residues" evidence="1">
    <location>
        <begin position="1"/>
        <end position="22"/>
    </location>
</feature>
<evidence type="ECO:0000256" key="1">
    <source>
        <dbReference type="SAM" id="MobiDB-lite"/>
    </source>
</evidence>
<feature type="region of interest" description="Disordered" evidence="1">
    <location>
        <begin position="1"/>
        <end position="27"/>
    </location>
</feature>
<sequence length="71" mass="8628">MAQTRKHKSRVSSRRTRSRNGGHHPFIVPLILLSGKYSMKRNEKIRKTRKRKVRNMLRKIKKKNKTRFSKR</sequence>
<organism evidence="2">
    <name type="scientific">viral metagenome</name>
    <dbReference type="NCBI Taxonomy" id="1070528"/>
    <lineage>
        <taxon>unclassified sequences</taxon>
        <taxon>metagenomes</taxon>
        <taxon>organismal metagenomes</taxon>
    </lineage>
</organism>
<dbReference type="AlphaFoldDB" id="A0A6C0FD82"/>
<name>A0A6C0FD82_9ZZZZ</name>
<reference evidence="2" key="1">
    <citation type="journal article" date="2020" name="Nature">
        <title>Giant virus diversity and host interactions through global metagenomics.</title>
        <authorList>
            <person name="Schulz F."/>
            <person name="Roux S."/>
            <person name="Paez-Espino D."/>
            <person name="Jungbluth S."/>
            <person name="Walsh D.A."/>
            <person name="Denef V.J."/>
            <person name="McMahon K.D."/>
            <person name="Konstantinidis K.T."/>
            <person name="Eloe-Fadrosh E.A."/>
            <person name="Kyrpides N.C."/>
            <person name="Woyke T."/>
        </authorList>
    </citation>
    <scope>NUCLEOTIDE SEQUENCE</scope>
    <source>
        <strain evidence="2">GVMAG-S-ERX556106-38</strain>
    </source>
</reference>
<proteinExistence type="predicted"/>
<accession>A0A6C0FD82</accession>